<feature type="transmembrane region" description="Helical" evidence="2">
    <location>
        <begin position="132"/>
        <end position="158"/>
    </location>
</feature>
<feature type="region of interest" description="Disordered" evidence="1">
    <location>
        <begin position="178"/>
        <end position="201"/>
    </location>
</feature>
<dbReference type="AlphaFoldDB" id="A0A9P6MH42"/>
<feature type="transmembrane region" description="Helical" evidence="2">
    <location>
        <begin position="45"/>
        <end position="67"/>
    </location>
</feature>
<accession>A0A9P6MH42</accession>
<evidence type="ECO:0000313" key="3">
    <source>
        <dbReference type="EMBL" id="KAF9999228.1"/>
    </source>
</evidence>
<name>A0A9P6MH42_9FUNG</name>
<evidence type="ECO:0000313" key="4">
    <source>
        <dbReference type="Proteomes" id="UP000703661"/>
    </source>
</evidence>
<keyword evidence="2" id="KW-0812">Transmembrane</keyword>
<keyword evidence="2" id="KW-0472">Membrane</keyword>
<feature type="region of interest" description="Disordered" evidence="1">
    <location>
        <begin position="236"/>
        <end position="267"/>
    </location>
</feature>
<reference evidence="3" key="1">
    <citation type="journal article" date="2020" name="Fungal Divers.">
        <title>Resolving the Mortierellaceae phylogeny through synthesis of multi-gene phylogenetics and phylogenomics.</title>
        <authorList>
            <person name="Vandepol N."/>
            <person name="Liber J."/>
            <person name="Desiro A."/>
            <person name="Na H."/>
            <person name="Kennedy M."/>
            <person name="Barry K."/>
            <person name="Grigoriev I.V."/>
            <person name="Miller A.N."/>
            <person name="O'Donnell K."/>
            <person name="Stajich J.E."/>
            <person name="Bonito G."/>
        </authorList>
    </citation>
    <scope>NUCLEOTIDE SEQUENCE</scope>
    <source>
        <strain evidence="3">NRRL 2769</strain>
    </source>
</reference>
<dbReference type="EMBL" id="JAAAID010003272">
    <property type="protein sequence ID" value="KAF9999228.1"/>
    <property type="molecule type" value="Genomic_DNA"/>
</dbReference>
<evidence type="ECO:0000256" key="2">
    <source>
        <dbReference type="SAM" id="Phobius"/>
    </source>
</evidence>
<gene>
    <name evidence="3" type="ORF">BGZ80_006612</name>
</gene>
<protein>
    <recommendedName>
        <fullName evidence="5">MARVEL domain-containing protein</fullName>
    </recommendedName>
</protein>
<evidence type="ECO:0000256" key="1">
    <source>
        <dbReference type="SAM" id="MobiDB-lite"/>
    </source>
</evidence>
<feature type="compositionally biased region" description="Polar residues" evidence="1">
    <location>
        <begin position="237"/>
        <end position="250"/>
    </location>
</feature>
<keyword evidence="4" id="KW-1185">Reference proteome</keyword>
<proteinExistence type="predicted"/>
<feature type="compositionally biased region" description="Polar residues" evidence="1">
    <location>
        <begin position="340"/>
        <end position="350"/>
    </location>
</feature>
<dbReference type="OrthoDB" id="2396415at2759"/>
<feature type="transmembrane region" description="Helical" evidence="2">
    <location>
        <begin position="12"/>
        <end position="33"/>
    </location>
</feature>
<dbReference type="Proteomes" id="UP000703661">
    <property type="component" value="Unassembled WGS sequence"/>
</dbReference>
<evidence type="ECO:0008006" key="5">
    <source>
        <dbReference type="Google" id="ProtNLM"/>
    </source>
</evidence>
<organism evidence="3 4">
    <name type="scientific">Entomortierella chlamydospora</name>
    <dbReference type="NCBI Taxonomy" id="101097"/>
    <lineage>
        <taxon>Eukaryota</taxon>
        <taxon>Fungi</taxon>
        <taxon>Fungi incertae sedis</taxon>
        <taxon>Mucoromycota</taxon>
        <taxon>Mortierellomycotina</taxon>
        <taxon>Mortierellomycetes</taxon>
        <taxon>Mortierellales</taxon>
        <taxon>Mortierellaceae</taxon>
        <taxon>Entomortierella</taxon>
    </lineage>
</organism>
<keyword evidence="2" id="KW-1133">Transmembrane helix</keyword>
<feature type="transmembrane region" description="Helical" evidence="2">
    <location>
        <begin position="79"/>
        <end position="100"/>
    </location>
</feature>
<feature type="region of interest" description="Disordered" evidence="1">
    <location>
        <begin position="296"/>
        <end position="350"/>
    </location>
</feature>
<comment type="caution">
    <text evidence="3">The sequence shown here is derived from an EMBL/GenBank/DDBJ whole genome shotgun (WGS) entry which is preliminary data.</text>
</comment>
<sequence length="369" mass="38697">MNLSPTSRTLFLVQLGTFFSGVIVIVCCCLYLSAYPKSPDAGSVSAIACATLAFAFISTIITLILVVRQKAGRTINAKIEGCWVGLAIVLWVLAAIGGIAKPANDMRNITCKVLPSGKHTDDKNFIRACQSMFASTAFCIVSALFFIATAGILITFAIQKAIRDKKAAKVKVGGSYQLGPSPSGESTTEEPKDVEAASPSTDPAITAHAATTEGHFSDNVYQSPVIATPAPVAAVASQTSGTPSPYNTYPSGGHAPQASQQSTSGGYDYNATLGSNAYSNNNGGFFGQGTGHIPQGSANSNLSASGYDHPNPYATAGTTMYPPQQPAQQQGAYPMMGVPHQNSPYGTQYLNQQQGQPIPIMEMPRPEHF</sequence>